<reference evidence="2" key="1">
    <citation type="submission" date="2016-11" db="UniProtKB">
        <authorList>
            <consortium name="WormBaseParasite"/>
        </authorList>
    </citation>
    <scope>IDENTIFICATION</scope>
    <source>
        <strain evidence="2">KR3021</strain>
    </source>
</reference>
<protein>
    <submittedName>
        <fullName evidence="2">SCP domain-containing protein</fullName>
    </submittedName>
</protein>
<proteinExistence type="predicted"/>
<evidence type="ECO:0000313" key="2">
    <source>
        <dbReference type="WBParaSite" id="RSKR_0000415300.1"/>
    </source>
</evidence>
<organism evidence="1 2">
    <name type="scientific">Rhabditophanes sp. KR3021</name>
    <dbReference type="NCBI Taxonomy" id="114890"/>
    <lineage>
        <taxon>Eukaryota</taxon>
        <taxon>Metazoa</taxon>
        <taxon>Ecdysozoa</taxon>
        <taxon>Nematoda</taxon>
        <taxon>Chromadorea</taxon>
        <taxon>Rhabditida</taxon>
        <taxon>Tylenchina</taxon>
        <taxon>Panagrolaimomorpha</taxon>
        <taxon>Strongyloidoidea</taxon>
        <taxon>Alloionematidae</taxon>
        <taxon>Rhabditophanes</taxon>
    </lineage>
</organism>
<accession>A0AC35TSR3</accession>
<dbReference type="WBParaSite" id="RSKR_0000415300.1">
    <property type="protein sequence ID" value="RSKR_0000415300.1"/>
    <property type="gene ID" value="RSKR_0000415300"/>
</dbReference>
<name>A0AC35TSR3_9BILA</name>
<dbReference type="Proteomes" id="UP000095286">
    <property type="component" value="Unplaced"/>
</dbReference>
<sequence>MQALTYNCDLEISASVRAKTCQSVINETLSVGENSFIVDPKTDSNLLIDTALFAWWDQISNTKDNEYSHSKNISSFSNMAWATTIYVGCSVGQCEDRKLFVCHYHPKGNIPREKIYFEGKACKTNLHCLSINQGSCYNSLCTADDYPLSREGLNFDGRPFSSQPISSNIPTFQALLHQLTKSEADNTTTAFPEWESTSPQP</sequence>
<evidence type="ECO:0000313" key="1">
    <source>
        <dbReference type="Proteomes" id="UP000095286"/>
    </source>
</evidence>